<comment type="caution">
    <text evidence="2">The sequence shown here is derived from an EMBL/GenBank/DDBJ whole genome shotgun (WGS) entry which is preliminary data.</text>
</comment>
<dbReference type="AlphaFoldDB" id="A0A7K4NK08"/>
<name>A0A7K4NK08_9ARCH</name>
<proteinExistence type="predicted"/>
<feature type="transmembrane region" description="Helical" evidence="1">
    <location>
        <begin position="12"/>
        <end position="31"/>
    </location>
</feature>
<accession>A0A7K4NK08</accession>
<evidence type="ECO:0000313" key="2">
    <source>
        <dbReference type="EMBL" id="NWK01559.1"/>
    </source>
</evidence>
<protein>
    <submittedName>
        <fullName evidence="2">Uncharacterized protein</fullName>
    </submittedName>
</protein>
<reference evidence="2 3" key="1">
    <citation type="journal article" date="2019" name="Environ. Microbiol.">
        <title>Genomics insights into ecotype formation of ammonia-oxidizing archaea in the deep ocean.</title>
        <authorList>
            <person name="Wang Y."/>
            <person name="Huang J.M."/>
            <person name="Cui G.J."/>
            <person name="Nunoura T."/>
            <person name="Takaki Y."/>
            <person name="Li W.L."/>
            <person name="Li J."/>
            <person name="Gao Z.M."/>
            <person name="Takai K."/>
            <person name="Zhang A.Q."/>
            <person name="Stepanauskas R."/>
        </authorList>
    </citation>
    <scope>NUCLEOTIDE SEQUENCE [LARGE SCALE GENOMIC DNA]</scope>
    <source>
        <strain evidence="2 3">T1L9</strain>
    </source>
</reference>
<organism evidence="2 3">
    <name type="scientific">Marine Group I thaumarchaeote</name>
    <dbReference type="NCBI Taxonomy" id="2511932"/>
    <lineage>
        <taxon>Archaea</taxon>
        <taxon>Nitrososphaerota</taxon>
        <taxon>Marine Group I</taxon>
    </lineage>
</organism>
<keyword evidence="1" id="KW-0472">Membrane</keyword>
<evidence type="ECO:0000313" key="3">
    <source>
        <dbReference type="Proteomes" id="UP000547822"/>
    </source>
</evidence>
<keyword evidence="1" id="KW-0812">Transmembrane</keyword>
<dbReference type="Proteomes" id="UP000547822">
    <property type="component" value="Unassembled WGS sequence"/>
</dbReference>
<dbReference type="EMBL" id="JACATD010000010">
    <property type="protein sequence ID" value="NWK01559.1"/>
    <property type="molecule type" value="Genomic_DNA"/>
</dbReference>
<evidence type="ECO:0000256" key="1">
    <source>
        <dbReference type="SAM" id="Phobius"/>
    </source>
</evidence>
<sequence length="182" mass="18567">MNNKIGRKITSLTIMTIMIAGGMTIGAPGMIPSAAAENQLLFVSAENEAFGNSFGGGQIVEIIVRDPNHSDTDDIESAPTVEINGDAVTMTQGVDGYWYAYIGDTAGVSTLGVKANLSAANVYGVEYGNVTAINALTDSTNSFTSSGASTLYANATAIGGSPTLSSLTGNYGQVGLINGARL</sequence>
<gene>
    <name evidence="2" type="ORF">HX840_06645</name>
</gene>
<keyword evidence="1" id="KW-1133">Transmembrane helix</keyword>